<reference evidence="2" key="1">
    <citation type="submission" date="2018-05" db="EMBL/GenBank/DDBJ databases">
        <authorList>
            <person name="Lanie J.A."/>
            <person name="Ng W.-L."/>
            <person name="Kazmierczak K.M."/>
            <person name="Andrzejewski T.M."/>
            <person name="Davidsen T.M."/>
            <person name="Wayne K.J."/>
            <person name="Tettelin H."/>
            <person name="Glass J.I."/>
            <person name="Rusch D."/>
            <person name="Podicherti R."/>
            <person name="Tsui H.-C.T."/>
            <person name="Winkler M.E."/>
        </authorList>
    </citation>
    <scope>NUCLEOTIDE SEQUENCE</scope>
</reference>
<keyword evidence="1" id="KW-0472">Membrane</keyword>
<accession>A0A381U4F1</accession>
<keyword evidence="1" id="KW-0812">Transmembrane</keyword>
<name>A0A381U4F1_9ZZZZ</name>
<proteinExistence type="predicted"/>
<evidence type="ECO:0000256" key="1">
    <source>
        <dbReference type="SAM" id="Phobius"/>
    </source>
</evidence>
<keyword evidence="1" id="KW-1133">Transmembrane helix</keyword>
<sequence>MPTISEATVLESRVSKLEQDNRRLILAVIALLLVLAVFYSCSSYKGRGASDRCGDA</sequence>
<dbReference type="EMBL" id="UINC01005642">
    <property type="protein sequence ID" value="SVA22621.1"/>
    <property type="molecule type" value="Genomic_DNA"/>
</dbReference>
<organism evidence="2">
    <name type="scientific">marine metagenome</name>
    <dbReference type="NCBI Taxonomy" id="408172"/>
    <lineage>
        <taxon>unclassified sequences</taxon>
        <taxon>metagenomes</taxon>
        <taxon>ecological metagenomes</taxon>
    </lineage>
</organism>
<feature type="transmembrane region" description="Helical" evidence="1">
    <location>
        <begin position="24"/>
        <end position="42"/>
    </location>
</feature>
<protein>
    <submittedName>
        <fullName evidence="2">Uncharacterized protein</fullName>
    </submittedName>
</protein>
<dbReference type="AlphaFoldDB" id="A0A381U4F1"/>
<gene>
    <name evidence="2" type="ORF">METZ01_LOCUS75475</name>
</gene>
<evidence type="ECO:0000313" key="2">
    <source>
        <dbReference type="EMBL" id="SVA22621.1"/>
    </source>
</evidence>